<dbReference type="GO" id="GO:0005634">
    <property type="term" value="C:nucleus"/>
    <property type="evidence" value="ECO:0007669"/>
    <property type="project" value="UniProtKB-SubCell"/>
</dbReference>
<organism evidence="9 10">
    <name type="scientific">Argiope bruennichi</name>
    <name type="common">Wasp spider</name>
    <name type="synonym">Aranea bruennichi</name>
    <dbReference type="NCBI Taxonomy" id="94029"/>
    <lineage>
        <taxon>Eukaryota</taxon>
        <taxon>Metazoa</taxon>
        <taxon>Ecdysozoa</taxon>
        <taxon>Arthropoda</taxon>
        <taxon>Chelicerata</taxon>
        <taxon>Arachnida</taxon>
        <taxon>Araneae</taxon>
        <taxon>Araneomorphae</taxon>
        <taxon>Entelegynae</taxon>
        <taxon>Araneoidea</taxon>
        <taxon>Araneidae</taxon>
        <taxon>Argiope</taxon>
    </lineage>
</organism>
<dbReference type="PRINTS" id="PR00938">
    <property type="entry name" value="BRACHYURY"/>
</dbReference>
<dbReference type="PRINTS" id="PR00937">
    <property type="entry name" value="TBOX"/>
</dbReference>
<comment type="caution">
    <text evidence="6">Lacks conserved residue(s) required for the propagation of feature annotation.</text>
</comment>
<dbReference type="GO" id="GO:0000981">
    <property type="term" value="F:DNA-binding transcription factor activity, RNA polymerase II-specific"/>
    <property type="evidence" value="ECO:0007669"/>
    <property type="project" value="TreeGrafter"/>
</dbReference>
<dbReference type="PROSITE" id="PS01283">
    <property type="entry name" value="TBOX_1"/>
    <property type="match status" value="1"/>
</dbReference>
<comment type="subcellular location">
    <subcellularLocation>
        <location evidence="1 6">Nucleus</location>
    </subcellularLocation>
</comment>
<dbReference type="GO" id="GO:0000785">
    <property type="term" value="C:chromatin"/>
    <property type="evidence" value="ECO:0007669"/>
    <property type="project" value="TreeGrafter"/>
</dbReference>
<evidence type="ECO:0000256" key="1">
    <source>
        <dbReference type="ARBA" id="ARBA00004123"/>
    </source>
</evidence>
<dbReference type="Proteomes" id="UP000807504">
    <property type="component" value="Unassembled WGS sequence"/>
</dbReference>
<feature type="compositionally biased region" description="Low complexity" evidence="7">
    <location>
        <begin position="79"/>
        <end position="92"/>
    </location>
</feature>
<dbReference type="InterPro" id="IPR036960">
    <property type="entry name" value="T-box_sf"/>
</dbReference>
<comment type="caution">
    <text evidence="9">The sequence shown here is derived from an EMBL/GenBank/DDBJ whole genome shotgun (WGS) entry which is preliminary data.</text>
</comment>
<keyword evidence="5 6" id="KW-0539">Nucleus</keyword>
<dbReference type="SMART" id="SM00425">
    <property type="entry name" value="TBOX"/>
    <property type="match status" value="1"/>
</dbReference>
<evidence type="ECO:0000256" key="5">
    <source>
        <dbReference type="ARBA" id="ARBA00023242"/>
    </source>
</evidence>
<accession>A0A8T0EVU9</accession>
<dbReference type="CDD" id="cd20193">
    <property type="entry name" value="T-box_TBX20-like"/>
    <property type="match status" value="1"/>
</dbReference>
<dbReference type="InterPro" id="IPR018186">
    <property type="entry name" value="TF_T-box_CS"/>
</dbReference>
<protein>
    <submittedName>
        <fullName evidence="9">T-box transcription factor TBX20 like protein</fullName>
    </submittedName>
</protein>
<evidence type="ECO:0000313" key="10">
    <source>
        <dbReference type="Proteomes" id="UP000807504"/>
    </source>
</evidence>
<dbReference type="GO" id="GO:0045893">
    <property type="term" value="P:positive regulation of DNA-templated transcription"/>
    <property type="evidence" value="ECO:0007669"/>
    <property type="project" value="InterPro"/>
</dbReference>
<evidence type="ECO:0000259" key="8">
    <source>
        <dbReference type="PROSITE" id="PS50252"/>
    </source>
</evidence>
<dbReference type="GO" id="GO:0000978">
    <property type="term" value="F:RNA polymerase II cis-regulatory region sequence-specific DNA binding"/>
    <property type="evidence" value="ECO:0007669"/>
    <property type="project" value="InterPro"/>
</dbReference>
<dbReference type="AlphaFoldDB" id="A0A8T0EVU9"/>
<gene>
    <name evidence="9" type="ORF">HNY73_012214</name>
</gene>
<dbReference type="InterPro" id="IPR008967">
    <property type="entry name" value="p53-like_TF_DNA-bd_sf"/>
</dbReference>
<evidence type="ECO:0000256" key="6">
    <source>
        <dbReference type="PROSITE-ProRule" id="PRU00201"/>
    </source>
</evidence>
<dbReference type="InterPro" id="IPR046360">
    <property type="entry name" value="T-box_DNA-bd"/>
</dbReference>
<evidence type="ECO:0000313" key="9">
    <source>
        <dbReference type="EMBL" id="KAF8781871.1"/>
    </source>
</evidence>
<dbReference type="FunFam" id="2.60.40.820:FF:000008">
    <property type="entry name" value="T-box transcription factor TBX20"/>
    <property type="match status" value="1"/>
</dbReference>
<reference evidence="9" key="2">
    <citation type="submission" date="2020-06" db="EMBL/GenBank/DDBJ databases">
        <authorList>
            <person name="Sheffer M."/>
        </authorList>
    </citation>
    <scope>NUCLEOTIDE SEQUENCE</scope>
</reference>
<feature type="region of interest" description="Disordered" evidence="7">
    <location>
        <begin position="1"/>
        <end position="134"/>
    </location>
</feature>
<evidence type="ECO:0000256" key="3">
    <source>
        <dbReference type="ARBA" id="ARBA00023125"/>
    </source>
</evidence>
<dbReference type="PANTHER" id="PTHR11267:SF190">
    <property type="entry name" value="T-BOX TRANSCRIPTION FACTOR TBX20"/>
    <property type="match status" value="1"/>
</dbReference>
<keyword evidence="2" id="KW-0805">Transcription regulation</keyword>
<evidence type="ECO:0000256" key="2">
    <source>
        <dbReference type="ARBA" id="ARBA00023015"/>
    </source>
</evidence>
<dbReference type="Pfam" id="PF00907">
    <property type="entry name" value="T-box"/>
    <property type="match status" value="1"/>
</dbReference>
<sequence length="530" mass="59833">MLISEDAMQTENEKSQSPHAVTKPQPCHRATDFSIAAIMARQISTGPKKRTPDPTLSDFRTPPCNGESDVRPPPRLKPDSAVLSPRSSSVSSDLDETPSPRPGSSRPSSEAGDRDSLHRPPPPAHRTTRLQRVSNPAVTARLCRGWTASWRNKDLWDKFHDLGTEMIITKSGRRMFPTVRVSFSGTEMHTKYWVYMDIVPVDNKRYRYAYHRSSWLVAGKADPPSPSRLYLHPDSPFTGEQLKKQIVSFEKVKLTNNEMDKQGHIVLNSMHRYQPRIHLVKKPGNSTLSSPSELENEEFRTYIFPETVFTAVTAYQNQLITKLKIDSNPFAKGFRDSSRLTELESFEPQLNMYCSSRETMESLMTEHTYSRTPLRPFLDMEREDFLFMRDKAEALGYASRHPFFPLQSWRPPNPGYPPGDSYHLLSSQVSCLPPHSYALSRAAGGMVLPPQMLQHWASSPSSLSGLSQYNMLMNNMASGSCPPPVSALRPLASHPTSVDGSPNHRYMPYMYTRKEQTNGSDPGTSSPNMR</sequence>
<keyword evidence="3 6" id="KW-0238">DNA-binding</keyword>
<dbReference type="InterPro" id="IPR002070">
    <property type="entry name" value="TF_Brachyury"/>
</dbReference>
<dbReference type="GO" id="GO:0001708">
    <property type="term" value="P:cell fate specification"/>
    <property type="evidence" value="ECO:0007669"/>
    <property type="project" value="TreeGrafter"/>
</dbReference>
<feature type="compositionally biased region" description="Basic and acidic residues" evidence="7">
    <location>
        <begin position="68"/>
        <end position="78"/>
    </location>
</feature>
<dbReference type="SUPFAM" id="SSF49417">
    <property type="entry name" value="p53-like transcription factors"/>
    <property type="match status" value="1"/>
</dbReference>
<dbReference type="GO" id="GO:0007507">
    <property type="term" value="P:heart development"/>
    <property type="evidence" value="ECO:0007669"/>
    <property type="project" value="TreeGrafter"/>
</dbReference>
<dbReference type="Gene3D" id="2.60.40.820">
    <property type="entry name" value="Transcription factor, T-box"/>
    <property type="match status" value="1"/>
</dbReference>
<dbReference type="InterPro" id="IPR001699">
    <property type="entry name" value="TF_T-box"/>
</dbReference>
<proteinExistence type="predicted"/>
<dbReference type="EMBL" id="JABXBU010001863">
    <property type="protein sequence ID" value="KAF8781871.1"/>
    <property type="molecule type" value="Genomic_DNA"/>
</dbReference>
<evidence type="ECO:0000256" key="7">
    <source>
        <dbReference type="SAM" id="MobiDB-lite"/>
    </source>
</evidence>
<keyword evidence="10" id="KW-1185">Reference proteome</keyword>
<evidence type="ECO:0000256" key="4">
    <source>
        <dbReference type="ARBA" id="ARBA00023163"/>
    </source>
</evidence>
<feature type="domain" description="T-box" evidence="8">
    <location>
        <begin position="150"/>
        <end position="336"/>
    </location>
</feature>
<name>A0A8T0EVU9_ARGBR</name>
<dbReference type="PROSITE" id="PS50252">
    <property type="entry name" value="TBOX_3"/>
    <property type="match status" value="1"/>
</dbReference>
<reference evidence="9" key="1">
    <citation type="journal article" date="2020" name="bioRxiv">
        <title>Chromosome-level reference genome of the European wasp spider Argiope bruennichi: a resource for studies on range expansion and evolutionary adaptation.</title>
        <authorList>
            <person name="Sheffer M.M."/>
            <person name="Hoppe A."/>
            <person name="Krehenwinkel H."/>
            <person name="Uhl G."/>
            <person name="Kuss A.W."/>
            <person name="Jensen L."/>
            <person name="Jensen C."/>
            <person name="Gillespie R.G."/>
            <person name="Hoff K.J."/>
            <person name="Prost S."/>
        </authorList>
    </citation>
    <scope>NUCLEOTIDE SEQUENCE</scope>
</reference>
<keyword evidence="4" id="KW-0804">Transcription</keyword>
<dbReference type="PANTHER" id="PTHR11267">
    <property type="entry name" value="T-BOX PROTEIN-RELATED"/>
    <property type="match status" value="1"/>
</dbReference>